<dbReference type="SMART" id="SM00490">
    <property type="entry name" value="HELICc"/>
    <property type="match status" value="1"/>
</dbReference>
<dbReference type="InterPro" id="IPR004576">
    <property type="entry name" value="Mfd"/>
</dbReference>
<dbReference type="Pfam" id="PF00270">
    <property type="entry name" value="DEAD"/>
    <property type="match status" value="1"/>
</dbReference>
<dbReference type="Gene3D" id="3.30.2060.10">
    <property type="entry name" value="Penicillin-binding protein 1b domain"/>
    <property type="match status" value="1"/>
</dbReference>
<dbReference type="Pfam" id="PF17757">
    <property type="entry name" value="UvrB_inter"/>
    <property type="match status" value="1"/>
</dbReference>
<evidence type="ECO:0000256" key="7">
    <source>
        <dbReference type="ARBA" id="ARBA00023125"/>
    </source>
</evidence>
<dbReference type="GO" id="GO:0003684">
    <property type="term" value="F:damaged DNA binding"/>
    <property type="evidence" value="ECO:0007669"/>
    <property type="project" value="InterPro"/>
</dbReference>
<dbReference type="SUPFAM" id="SSF143517">
    <property type="entry name" value="TRCF domain-like"/>
    <property type="match status" value="1"/>
</dbReference>
<dbReference type="InterPro" id="IPR036101">
    <property type="entry name" value="CarD-like/TRCF_RID_sf"/>
</dbReference>
<dbReference type="GO" id="GO:0005524">
    <property type="term" value="F:ATP binding"/>
    <property type="evidence" value="ECO:0007669"/>
    <property type="project" value="UniProtKB-UniRule"/>
</dbReference>
<dbReference type="InterPro" id="IPR011545">
    <property type="entry name" value="DEAD/DEAH_box_helicase_dom"/>
</dbReference>
<dbReference type="NCBIfam" id="TIGR00580">
    <property type="entry name" value="mfd"/>
    <property type="match status" value="1"/>
</dbReference>
<feature type="domain" description="Helicase ATP-binding" evidence="10">
    <location>
        <begin position="607"/>
        <end position="768"/>
    </location>
</feature>
<accession>A0A5C1QF49</accession>
<protein>
    <recommendedName>
        <fullName evidence="9">Transcription-repair-coupling factor</fullName>
        <shortName evidence="9">TRCF</shortName>
        <ecNumber evidence="9">3.6.4.-</ecNumber>
    </recommendedName>
</protein>
<dbReference type="GO" id="GO:0000716">
    <property type="term" value="P:transcription-coupled nucleotide-excision repair, DNA damage recognition"/>
    <property type="evidence" value="ECO:0007669"/>
    <property type="project" value="UniProtKB-UniRule"/>
</dbReference>
<comment type="function">
    <text evidence="9">Couples transcription and DNA repair by recognizing RNA polymerase (RNAP) stalled at DNA lesions. Mediates ATP-dependent release of RNAP and its truncated transcript from the DNA, and recruitment of nucleotide excision repair machinery to the damaged site.</text>
</comment>
<keyword evidence="8 9" id="KW-0234">DNA repair</keyword>
<keyword evidence="5" id="KW-0347">Helicase</keyword>
<comment type="similarity">
    <text evidence="9">In the N-terminal section; belongs to the UvrB family.</text>
</comment>
<name>A0A5C1QF49_9SPIO</name>
<keyword evidence="13" id="KW-1185">Reference proteome</keyword>
<dbReference type="Gene3D" id="3.40.50.11180">
    <property type="match status" value="1"/>
</dbReference>
<dbReference type="KEGG" id="sper:EW093_15570"/>
<dbReference type="InterPro" id="IPR041471">
    <property type="entry name" value="UvrB_inter"/>
</dbReference>
<dbReference type="Gene3D" id="3.90.1150.50">
    <property type="entry name" value="Transcription-repair-coupling factor, D7 domain"/>
    <property type="match status" value="1"/>
</dbReference>
<dbReference type="GO" id="GO:0005737">
    <property type="term" value="C:cytoplasm"/>
    <property type="evidence" value="ECO:0007669"/>
    <property type="project" value="UniProtKB-SubCell"/>
</dbReference>
<dbReference type="InterPro" id="IPR003711">
    <property type="entry name" value="CarD-like/TRCF_RID"/>
</dbReference>
<evidence type="ECO:0000313" key="12">
    <source>
        <dbReference type="EMBL" id="QEN06047.1"/>
    </source>
</evidence>
<keyword evidence="7 9" id="KW-0238">DNA-binding</keyword>
<dbReference type="PANTHER" id="PTHR47964">
    <property type="entry name" value="ATP-DEPENDENT DNA HELICASE HOMOLOG RECG, CHLOROPLASTIC"/>
    <property type="match status" value="1"/>
</dbReference>
<dbReference type="OrthoDB" id="9804325at2"/>
<dbReference type="Gene3D" id="2.40.10.170">
    <property type="match status" value="1"/>
</dbReference>
<feature type="domain" description="Helicase C-terminal" evidence="11">
    <location>
        <begin position="777"/>
        <end position="943"/>
    </location>
</feature>
<dbReference type="InterPro" id="IPR005118">
    <property type="entry name" value="TRCF_C"/>
</dbReference>
<dbReference type="SMART" id="SM01058">
    <property type="entry name" value="CarD_TRCF"/>
    <property type="match status" value="1"/>
</dbReference>
<dbReference type="SUPFAM" id="SSF141259">
    <property type="entry name" value="CarD-like"/>
    <property type="match status" value="1"/>
</dbReference>
<dbReference type="EMBL" id="CP035807">
    <property type="protein sequence ID" value="QEN06047.1"/>
    <property type="molecule type" value="Genomic_DNA"/>
</dbReference>
<reference evidence="12 13" key="2">
    <citation type="submission" date="2019-09" db="EMBL/GenBank/DDBJ databases">
        <title>Complete Genome Sequence and Methylome Analysis of free living Spirochaetas.</title>
        <authorList>
            <person name="Leshcheva N."/>
            <person name="Mikheeva N."/>
        </authorList>
    </citation>
    <scope>NUCLEOTIDE SEQUENCE [LARGE SCALE GENOMIC DNA]</scope>
    <source>
        <strain evidence="12 13">P</strain>
    </source>
</reference>
<dbReference type="PROSITE" id="PS51194">
    <property type="entry name" value="HELICASE_CTER"/>
    <property type="match status" value="1"/>
</dbReference>
<keyword evidence="3 9" id="KW-0227">DNA damage</keyword>
<gene>
    <name evidence="9 12" type="primary">mfd</name>
    <name evidence="12" type="ORF">EW093_15570</name>
</gene>
<keyword evidence="1 9" id="KW-0963">Cytoplasm</keyword>
<evidence type="ECO:0000256" key="3">
    <source>
        <dbReference type="ARBA" id="ARBA00022763"/>
    </source>
</evidence>
<keyword evidence="4 9" id="KW-0378">Hydrolase</keyword>
<dbReference type="InterPro" id="IPR014001">
    <property type="entry name" value="Helicase_ATP-bd"/>
</dbReference>
<dbReference type="Pfam" id="PF03461">
    <property type="entry name" value="TRCF"/>
    <property type="match status" value="1"/>
</dbReference>
<dbReference type="AlphaFoldDB" id="A0A5C1QF49"/>
<evidence type="ECO:0000259" key="10">
    <source>
        <dbReference type="PROSITE" id="PS51192"/>
    </source>
</evidence>
<evidence type="ECO:0000256" key="5">
    <source>
        <dbReference type="ARBA" id="ARBA00022806"/>
    </source>
</evidence>
<evidence type="ECO:0000256" key="8">
    <source>
        <dbReference type="ARBA" id="ARBA00023204"/>
    </source>
</evidence>
<dbReference type="InterPro" id="IPR047112">
    <property type="entry name" value="RecG/Mfd"/>
</dbReference>
<reference evidence="12 13" key="1">
    <citation type="submission" date="2019-02" db="EMBL/GenBank/DDBJ databases">
        <authorList>
            <person name="Fomenkov A."/>
            <person name="Dubinina G."/>
            <person name="Grabovich M."/>
            <person name="Vincze T."/>
            <person name="Roberts R.J."/>
        </authorList>
    </citation>
    <scope>NUCLEOTIDE SEQUENCE [LARGE SCALE GENOMIC DNA]</scope>
    <source>
        <strain evidence="12 13">P</strain>
    </source>
</reference>
<dbReference type="PROSITE" id="PS51192">
    <property type="entry name" value="HELICASE_ATP_BIND_1"/>
    <property type="match status" value="1"/>
</dbReference>
<evidence type="ECO:0000259" key="11">
    <source>
        <dbReference type="PROSITE" id="PS51194"/>
    </source>
</evidence>
<keyword evidence="2 9" id="KW-0547">Nucleotide-binding</keyword>
<evidence type="ECO:0000313" key="13">
    <source>
        <dbReference type="Proteomes" id="UP000323824"/>
    </source>
</evidence>
<sequence length="1134" mass="129538">MVSLLENKILSLLNKSESFNLATSAFINREFPIEVTGVRGGFSTFLLSAFNRYTKENSVIVVPTEQDAIDLYNDLSLVTDSVQIMPWWGTMLYKGISPGSQVFGKRVDCLNNLLFNKKITTILSLRSFITNLPDPKYLKPLNKELKIKDEIDLFEIDTLLSSFGYNKVPRVTIHGEFALRGEVLDFFPPGSMEAVRIVFEFDEIEDIKLFDPVNQISTESIKKTTIHPIKEVTWTDERINCLEKNIANSFDGDFSDLIQKLKDFRELRGEELLFPLSFDDKFTILDYLEPSSHVYIIDPESLEARSHNLDKEYLELYTKALATNLIVPNPKDVMSSYSDLYNKIERLVLFPALKQKFDYNTKVNVDFICESGRSFFGNVNYLKEELTMYKNSGYSVYIFAESKSQGERISHMLKDYDVNVITEGISSGFILPKLKIAVIQENEIFGRRKRNSTAVKKVKSQVIDSFIELNPGDYIVHVNHGIGLFQGIKRMTVGGNERDYITLLYAEEETVFIPIEQVNMVQKYIGQEGKNPKLDQIGGKSWAKKKNKVRKSVEDLADMLIQLYAKRERAVGFSFPADDDFQLGFEASFPYQETSDQLTAIAEIKEDMERPKPMDRLLCGDVGFGKTEVAMRAAFKAVMGGKQVVFLCPTTILAEQHYENFVERFKQFPVKISMLSRFVNKADQKKTLTNIESGEVDIIIGTHRLLSKDVKYKKLGLVMVDEEQRFGVKDKEKLKDMKNSIDSLALSATPIPRTLHMSLVKIRDMSVLKTPPYNRQPVETFVQEFTEEVVVKAIRREVDRGGQVFFLHNRVESLDNIRLFLEKLMPEVLIETAHGQMSPHELEDIMHRFIHGAYQVLVSTTIVENGIDIPNVNTIIIDKANTYGLSQLYQLRGRVGRGGKQAYAYLLYPDGRALTDIAMKRLQIISDFTELGAGFKIAMKDMEVRGAGNLLGREQSGEIHTVGFDMYLRLLEEAVLERSPDAKDRAPEVYLELSYTGFIPDSYITSQTEKMEIYKKIAAIDSEAELEAVHKEIYDRFGPLPDEILSLISLSEIKIVCKELWIKSILERKNILDIEFGKLTVIEPDRVLRLITISKGKVRYNPSRPNFLTMEVDPNIGLKEKSEFIRDRISMLKS</sequence>
<dbReference type="Gene3D" id="3.40.50.300">
    <property type="entry name" value="P-loop containing nucleotide triphosphate hydrolases"/>
    <property type="match status" value="2"/>
</dbReference>
<dbReference type="GO" id="GO:0006355">
    <property type="term" value="P:regulation of DNA-templated transcription"/>
    <property type="evidence" value="ECO:0007669"/>
    <property type="project" value="UniProtKB-UniRule"/>
</dbReference>
<dbReference type="RefSeq" id="WP_149569281.1">
    <property type="nucleotide sequence ID" value="NZ_CP035807.1"/>
</dbReference>
<dbReference type="InterPro" id="IPR037235">
    <property type="entry name" value="TRCF-like_C_D7"/>
</dbReference>
<comment type="similarity">
    <text evidence="9">In the C-terminal section; belongs to the helicase family. RecG subfamily.</text>
</comment>
<dbReference type="PANTHER" id="PTHR47964:SF1">
    <property type="entry name" value="ATP-DEPENDENT DNA HELICASE HOMOLOG RECG, CHLOROPLASTIC"/>
    <property type="match status" value="1"/>
</dbReference>
<dbReference type="GO" id="GO:0003678">
    <property type="term" value="F:DNA helicase activity"/>
    <property type="evidence" value="ECO:0007669"/>
    <property type="project" value="TreeGrafter"/>
</dbReference>
<dbReference type="CDD" id="cd17991">
    <property type="entry name" value="DEXHc_TRCF"/>
    <property type="match status" value="1"/>
</dbReference>
<comment type="subcellular location">
    <subcellularLocation>
        <location evidence="9">Cytoplasm</location>
    </subcellularLocation>
</comment>
<dbReference type="SMART" id="SM00982">
    <property type="entry name" value="TRCF"/>
    <property type="match status" value="1"/>
</dbReference>
<keyword evidence="6 9" id="KW-0067">ATP-binding</keyword>
<evidence type="ECO:0000256" key="2">
    <source>
        <dbReference type="ARBA" id="ARBA00022741"/>
    </source>
</evidence>
<evidence type="ECO:0000256" key="4">
    <source>
        <dbReference type="ARBA" id="ARBA00022801"/>
    </source>
</evidence>
<proteinExistence type="inferred from homology"/>
<evidence type="ECO:0000256" key="1">
    <source>
        <dbReference type="ARBA" id="ARBA00022490"/>
    </source>
</evidence>
<dbReference type="SUPFAM" id="SSF52540">
    <property type="entry name" value="P-loop containing nucleoside triphosphate hydrolases"/>
    <property type="match status" value="4"/>
</dbReference>
<organism evidence="12 13">
    <name type="scientific">Thiospirochaeta perfilievii</name>
    <dbReference type="NCBI Taxonomy" id="252967"/>
    <lineage>
        <taxon>Bacteria</taxon>
        <taxon>Pseudomonadati</taxon>
        <taxon>Spirochaetota</taxon>
        <taxon>Spirochaetia</taxon>
        <taxon>Spirochaetales</taxon>
        <taxon>Spirochaetaceae</taxon>
        <taxon>Thiospirochaeta</taxon>
    </lineage>
</organism>
<dbReference type="GO" id="GO:0016787">
    <property type="term" value="F:hydrolase activity"/>
    <property type="evidence" value="ECO:0007669"/>
    <property type="project" value="UniProtKB-KW"/>
</dbReference>
<dbReference type="Pfam" id="PF02559">
    <property type="entry name" value="CarD_TRCF_RID"/>
    <property type="match status" value="1"/>
</dbReference>
<dbReference type="Pfam" id="PF00271">
    <property type="entry name" value="Helicase_C"/>
    <property type="match status" value="1"/>
</dbReference>
<evidence type="ECO:0000256" key="9">
    <source>
        <dbReference type="HAMAP-Rule" id="MF_00969"/>
    </source>
</evidence>
<evidence type="ECO:0000256" key="6">
    <source>
        <dbReference type="ARBA" id="ARBA00022840"/>
    </source>
</evidence>
<dbReference type="Proteomes" id="UP000323824">
    <property type="component" value="Chromosome"/>
</dbReference>
<dbReference type="HAMAP" id="MF_00969">
    <property type="entry name" value="TRCF"/>
    <property type="match status" value="1"/>
</dbReference>
<dbReference type="InterPro" id="IPR001650">
    <property type="entry name" value="Helicase_C-like"/>
</dbReference>
<dbReference type="InterPro" id="IPR027417">
    <property type="entry name" value="P-loop_NTPase"/>
</dbReference>
<dbReference type="EC" id="3.6.4.-" evidence="9"/>
<dbReference type="SMART" id="SM00487">
    <property type="entry name" value="DEXDc"/>
    <property type="match status" value="1"/>
</dbReference>